<evidence type="ECO:0000256" key="3">
    <source>
        <dbReference type="RuleBase" id="RU366011"/>
    </source>
</evidence>
<dbReference type="EMBL" id="BAABHO010000048">
    <property type="protein sequence ID" value="GAA4804625.1"/>
    <property type="molecule type" value="Genomic_DNA"/>
</dbReference>
<sequence length="159" mass="16492">MIAVGDHVPDVALKAVTPHGVDDVQTGALLGEGKVVLFGVPGAFTPVCSDFHLPGFVLRTEDILAKGVARSFCVSVNDAFVMGAWARSEGADGITMLADDTAAFTAAMGLTTDASSFGLGTRSERYAAVIEDGVLVSLEVEQAFVDHEVSTAEHVLALL</sequence>
<evidence type="ECO:0000256" key="2">
    <source>
        <dbReference type="ARBA" id="ARBA00023002"/>
    </source>
</evidence>
<dbReference type="InterPro" id="IPR013740">
    <property type="entry name" value="Redoxin"/>
</dbReference>
<dbReference type="Proteomes" id="UP001500928">
    <property type="component" value="Unassembled WGS sequence"/>
</dbReference>
<dbReference type="RefSeq" id="WP_345421421.1">
    <property type="nucleotide sequence ID" value="NZ_BAABHO010000048.1"/>
</dbReference>
<evidence type="ECO:0000313" key="6">
    <source>
        <dbReference type="Proteomes" id="UP001500928"/>
    </source>
</evidence>
<comment type="similarity">
    <text evidence="3">Belongs to the peroxiredoxin family. Prx5 subfamily.</text>
</comment>
<evidence type="ECO:0000256" key="1">
    <source>
        <dbReference type="ARBA" id="ARBA00022559"/>
    </source>
</evidence>
<dbReference type="CDD" id="cd03013">
    <property type="entry name" value="PRX5_like"/>
    <property type="match status" value="1"/>
</dbReference>
<reference evidence="6" key="1">
    <citation type="journal article" date="2019" name="Int. J. Syst. Evol. Microbiol.">
        <title>The Global Catalogue of Microorganisms (GCM) 10K type strain sequencing project: providing services to taxonomists for standard genome sequencing and annotation.</title>
        <authorList>
            <consortium name="The Broad Institute Genomics Platform"/>
            <consortium name="The Broad Institute Genome Sequencing Center for Infectious Disease"/>
            <person name="Wu L."/>
            <person name="Ma J."/>
        </authorList>
    </citation>
    <scope>NUCLEOTIDE SEQUENCE [LARGE SCALE GENOMIC DNA]</scope>
    <source>
        <strain evidence="6">JCM 17979</strain>
    </source>
</reference>
<proteinExistence type="inferred from homology"/>
<dbReference type="Pfam" id="PF08534">
    <property type="entry name" value="Redoxin"/>
    <property type="match status" value="1"/>
</dbReference>
<feature type="domain" description="Thioredoxin" evidence="4">
    <location>
        <begin position="2"/>
        <end position="159"/>
    </location>
</feature>
<dbReference type="PROSITE" id="PS51352">
    <property type="entry name" value="THIOREDOXIN_2"/>
    <property type="match status" value="1"/>
</dbReference>
<dbReference type="EC" id="1.11.1.27" evidence="3"/>
<accession>A0ABP9C4S4</accession>
<dbReference type="InterPro" id="IPR036249">
    <property type="entry name" value="Thioredoxin-like_sf"/>
</dbReference>
<dbReference type="PANTHER" id="PTHR10430:SF16">
    <property type="entry name" value="PEROXIREDOXIN-5, MITOCHONDRIAL"/>
    <property type="match status" value="1"/>
</dbReference>
<evidence type="ECO:0000313" key="5">
    <source>
        <dbReference type="EMBL" id="GAA4804625.1"/>
    </source>
</evidence>
<dbReference type="InterPro" id="IPR013766">
    <property type="entry name" value="Thioredoxin_domain"/>
</dbReference>
<dbReference type="Gene3D" id="3.40.30.10">
    <property type="entry name" value="Glutaredoxin"/>
    <property type="match status" value="1"/>
</dbReference>
<organism evidence="5 6">
    <name type="scientific">Actinomycetospora chlora</name>
    <dbReference type="NCBI Taxonomy" id="663608"/>
    <lineage>
        <taxon>Bacteria</taxon>
        <taxon>Bacillati</taxon>
        <taxon>Actinomycetota</taxon>
        <taxon>Actinomycetes</taxon>
        <taxon>Pseudonocardiales</taxon>
        <taxon>Pseudonocardiaceae</taxon>
        <taxon>Actinomycetospora</taxon>
    </lineage>
</organism>
<protein>
    <recommendedName>
        <fullName evidence="3">Glutathione-dependent peroxiredoxin</fullName>
        <ecNumber evidence="3">1.11.1.27</ecNumber>
    </recommendedName>
</protein>
<comment type="function">
    <text evidence="3">Thiol-specific peroxidase that catalyzes the reduction of hydrogen peroxide and organic hydroperoxides to water and alcohols, respectively. Plays a role in cell protection against oxidative stress by detoxifying peroxides.</text>
</comment>
<comment type="catalytic activity">
    <reaction evidence="3">
        <text>a hydroperoxide + 2 glutathione = an alcohol + glutathione disulfide + H2O</text>
        <dbReference type="Rhea" id="RHEA:62632"/>
        <dbReference type="ChEBI" id="CHEBI:15377"/>
        <dbReference type="ChEBI" id="CHEBI:30879"/>
        <dbReference type="ChEBI" id="CHEBI:35924"/>
        <dbReference type="ChEBI" id="CHEBI:57925"/>
        <dbReference type="ChEBI" id="CHEBI:58297"/>
        <dbReference type="EC" id="1.11.1.27"/>
    </reaction>
</comment>
<keyword evidence="2 3" id="KW-0560">Oxidoreductase</keyword>
<keyword evidence="3" id="KW-0049">Antioxidant</keyword>
<dbReference type="SUPFAM" id="SSF52833">
    <property type="entry name" value="Thioredoxin-like"/>
    <property type="match status" value="1"/>
</dbReference>
<keyword evidence="6" id="KW-1185">Reference proteome</keyword>
<comment type="caution">
    <text evidence="5">The sequence shown here is derived from an EMBL/GenBank/DDBJ whole genome shotgun (WGS) entry which is preliminary data.</text>
</comment>
<gene>
    <name evidence="5" type="ORF">GCM10023200_47490</name>
</gene>
<evidence type="ECO:0000259" key="4">
    <source>
        <dbReference type="PROSITE" id="PS51352"/>
    </source>
</evidence>
<name>A0ABP9C4S4_9PSEU</name>
<keyword evidence="1 3" id="KW-0575">Peroxidase</keyword>
<dbReference type="InterPro" id="IPR037944">
    <property type="entry name" value="PRX5-like"/>
</dbReference>
<keyword evidence="3" id="KW-0676">Redox-active center</keyword>
<dbReference type="PANTHER" id="PTHR10430">
    <property type="entry name" value="PEROXIREDOXIN"/>
    <property type="match status" value="1"/>
</dbReference>